<protein>
    <submittedName>
        <fullName evidence="2">Uncharacterized protein</fullName>
    </submittedName>
</protein>
<name>A0A285TLE6_9HYPH</name>
<dbReference type="RefSeq" id="WP_067218794.1">
    <property type="nucleotide sequence ID" value="NZ_JAJGNR010000004.1"/>
</dbReference>
<dbReference type="AlphaFoldDB" id="A0A285TLE6"/>
<reference evidence="2 3" key="1">
    <citation type="submission" date="2017-08" db="EMBL/GenBank/DDBJ databases">
        <authorList>
            <person name="de Groot N.N."/>
        </authorList>
    </citation>
    <scope>NUCLEOTIDE SEQUENCE [LARGE SCALE GENOMIC DNA]</scope>
    <source>
        <strain evidence="2 3">USBA 352</strain>
    </source>
</reference>
<dbReference type="OrthoDB" id="7869382at2"/>
<keyword evidence="1" id="KW-0812">Transmembrane</keyword>
<evidence type="ECO:0000256" key="1">
    <source>
        <dbReference type="SAM" id="Phobius"/>
    </source>
</evidence>
<proteinExistence type="predicted"/>
<gene>
    <name evidence="2" type="ORF">SAMN05421512_11134</name>
</gene>
<keyword evidence="1" id="KW-0472">Membrane</keyword>
<dbReference type="EMBL" id="OBML01000011">
    <property type="protein sequence ID" value="SOC21291.1"/>
    <property type="molecule type" value="Genomic_DNA"/>
</dbReference>
<dbReference type="Proteomes" id="UP000219331">
    <property type="component" value="Unassembled WGS sequence"/>
</dbReference>
<accession>A0A285TLE6</accession>
<evidence type="ECO:0000313" key="2">
    <source>
        <dbReference type="EMBL" id="SOC21291.1"/>
    </source>
</evidence>
<keyword evidence="1" id="KW-1133">Transmembrane helix</keyword>
<sequence length="119" mass="12677">MTHPAMDDEDRDAEAPLDPAMERVQKKLKRLLAVSSLVMVLGFMAVLAAIIYKLSESGKRADGSDIAATVAIGKDGRVESMVLSGDRLILLVRDGTASKLLHLEAATGRLVGETAFVAQ</sequence>
<keyword evidence="3" id="KW-1185">Reference proteome</keyword>
<feature type="transmembrane region" description="Helical" evidence="1">
    <location>
        <begin position="31"/>
        <end position="52"/>
    </location>
</feature>
<evidence type="ECO:0000313" key="3">
    <source>
        <dbReference type="Proteomes" id="UP000219331"/>
    </source>
</evidence>
<organism evidence="2 3">
    <name type="scientific">Stappia indica</name>
    <dbReference type="NCBI Taxonomy" id="538381"/>
    <lineage>
        <taxon>Bacteria</taxon>
        <taxon>Pseudomonadati</taxon>
        <taxon>Pseudomonadota</taxon>
        <taxon>Alphaproteobacteria</taxon>
        <taxon>Hyphomicrobiales</taxon>
        <taxon>Stappiaceae</taxon>
        <taxon>Stappia</taxon>
    </lineage>
</organism>